<comment type="caution">
    <text evidence="1">The sequence shown here is derived from an EMBL/GenBank/DDBJ whole genome shotgun (WGS) entry which is preliminary data.</text>
</comment>
<protein>
    <submittedName>
        <fullName evidence="1">Uncharacterized protein</fullName>
    </submittedName>
</protein>
<name>A0A0F9E7E0_9ZZZZ</name>
<gene>
    <name evidence="1" type="ORF">LCGC14_2460050</name>
</gene>
<dbReference type="AlphaFoldDB" id="A0A0F9E7E0"/>
<evidence type="ECO:0000313" key="1">
    <source>
        <dbReference type="EMBL" id="KKL19978.1"/>
    </source>
</evidence>
<feature type="non-terminal residue" evidence="1">
    <location>
        <position position="1"/>
    </location>
</feature>
<reference evidence="1" key="1">
    <citation type="journal article" date="2015" name="Nature">
        <title>Complex archaea that bridge the gap between prokaryotes and eukaryotes.</title>
        <authorList>
            <person name="Spang A."/>
            <person name="Saw J.H."/>
            <person name="Jorgensen S.L."/>
            <person name="Zaremba-Niedzwiedzka K."/>
            <person name="Martijn J."/>
            <person name="Lind A.E."/>
            <person name="van Eijk R."/>
            <person name="Schleper C."/>
            <person name="Guy L."/>
            <person name="Ettema T.J."/>
        </authorList>
    </citation>
    <scope>NUCLEOTIDE SEQUENCE</scope>
</reference>
<dbReference type="EMBL" id="LAZR01038281">
    <property type="protein sequence ID" value="KKL19978.1"/>
    <property type="molecule type" value="Genomic_DNA"/>
</dbReference>
<sequence>EDFGRFIAVARGLAGPTGTTPAAGFKENLAQAGSFQAPDLTGLDSNALESVINKLSQLNSPQQPFGFAHGGTVSAAGIGGPNGSQAIRVGEAGPEILILRPDGSVEVVPEAGSAQTGGVFDLGGFTSLFSNLRRESGTGGGFLTTPGLGGNTIGVNDILNPSQASTLGARQRGLGSFVSTPGQPVFMVTATGLRPISNPDVLRALGGNLANVESLTSGQFGRLKAGFGIGEDFRDVGAAGSFRPQRSTGTFGAFGQPLSTRGGFTDLANALPGFSQQDADRISNLIGFLPAPFKIPVSFFQTLLPAEKQALISAYRLSGVSEADFEHLRTAGQLSFNPQRATAVG</sequence>
<proteinExistence type="predicted"/>
<accession>A0A0F9E7E0</accession>
<organism evidence="1">
    <name type="scientific">marine sediment metagenome</name>
    <dbReference type="NCBI Taxonomy" id="412755"/>
    <lineage>
        <taxon>unclassified sequences</taxon>
        <taxon>metagenomes</taxon>
        <taxon>ecological metagenomes</taxon>
    </lineage>
</organism>